<feature type="region of interest" description="Disordered" evidence="1">
    <location>
        <begin position="219"/>
        <end position="245"/>
    </location>
</feature>
<name>A0AAD7HMZ9_9AGAR</name>
<feature type="region of interest" description="Disordered" evidence="1">
    <location>
        <begin position="390"/>
        <end position="455"/>
    </location>
</feature>
<proteinExistence type="predicted"/>
<reference evidence="2" key="1">
    <citation type="submission" date="2023-03" db="EMBL/GenBank/DDBJ databases">
        <title>Massive genome expansion in bonnet fungi (Mycena s.s.) driven by repeated elements and novel gene families across ecological guilds.</title>
        <authorList>
            <consortium name="Lawrence Berkeley National Laboratory"/>
            <person name="Harder C.B."/>
            <person name="Miyauchi S."/>
            <person name="Viragh M."/>
            <person name="Kuo A."/>
            <person name="Thoen E."/>
            <person name="Andreopoulos B."/>
            <person name="Lu D."/>
            <person name="Skrede I."/>
            <person name="Drula E."/>
            <person name="Henrissat B."/>
            <person name="Morin E."/>
            <person name="Kohler A."/>
            <person name="Barry K."/>
            <person name="LaButti K."/>
            <person name="Morin E."/>
            <person name="Salamov A."/>
            <person name="Lipzen A."/>
            <person name="Mereny Z."/>
            <person name="Hegedus B."/>
            <person name="Baldrian P."/>
            <person name="Stursova M."/>
            <person name="Weitz H."/>
            <person name="Taylor A."/>
            <person name="Grigoriev I.V."/>
            <person name="Nagy L.G."/>
            <person name="Martin F."/>
            <person name="Kauserud H."/>
        </authorList>
    </citation>
    <scope>NUCLEOTIDE SEQUENCE</scope>
    <source>
        <strain evidence="2">CBHHK182m</strain>
    </source>
</reference>
<evidence type="ECO:0000313" key="2">
    <source>
        <dbReference type="EMBL" id="KAJ7724123.1"/>
    </source>
</evidence>
<feature type="compositionally biased region" description="Basic and acidic residues" evidence="1">
    <location>
        <begin position="223"/>
        <end position="237"/>
    </location>
</feature>
<gene>
    <name evidence="2" type="ORF">B0H16DRAFT_1698789</name>
</gene>
<feature type="compositionally biased region" description="Basic residues" evidence="1">
    <location>
        <begin position="396"/>
        <end position="407"/>
    </location>
</feature>
<feature type="compositionally biased region" description="Basic and acidic residues" evidence="1">
    <location>
        <begin position="129"/>
        <end position="140"/>
    </location>
</feature>
<feature type="region of interest" description="Disordered" evidence="1">
    <location>
        <begin position="568"/>
        <end position="592"/>
    </location>
</feature>
<dbReference type="Proteomes" id="UP001215598">
    <property type="component" value="Unassembled WGS sequence"/>
</dbReference>
<evidence type="ECO:0000313" key="3">
    <source>
        <dbReference type="Proteomes" id="UP001215598"/>
    </source>
</evidence>
<accession>A0AAD7HMZ9</accession>
<sequence>MSNCFLGSKFNSEVVSYMASDMVQQSWFNARSEASTRSWDTPNRSLASRFESEFPKAQFFQCIITSSRCNSRLNTQPNGDSAHYQRFSASPRIELIFIPLTLIPIPSRLRSPPFSRRRRPECFVPSKPQEPKPSKSRSLDASKVLHSIRSRVAIRTNENSSPAGYVQDEDRYGGGDGEEERGGEKVEKWGVDTASLRGAAGRANSRKLGPRARMYVRRARRTTQGEETGRGNREGEGRGGWGEEDERRCRRQCTAAPILVHPAQTRSARGDSTHNERAARHVYAHGARTSARERHQVHGASRTRLGVGVRRGEDGDGDAVERDEGVRWERGGKGVGAQGERMGMGGMRPAQTRGICTHTEFALSAGVSVRKRQPVHSAGYTRLRWCTRGRGGYGERRRRQARSKRKRAMCDGNSGGTRGEGTGRWDGEGAAGDSKRTASHGSSIIRPPGAPQRAVGTGIRVNSTAAAPARDVGGQRRGVWVRVSVNSTVAAPARDVGVQQVGEGTRGREADGERMKGEGASIFLCFPSARVPADDYPPQRTLPRCQRRGRISARGAIGVRVWELDAQGAAGGGAVSGRDGEKKRGPARDGVE</sequence>
<protein>
    <submittedName>
        <fullName evidence="2">Uncharacterized protein</fullName>
    </submittedName>
</protein>
<organism evidence="2 3">
    <name type="scientific">Mycena metata</name>
    <dbReference type="NCBI Taxonomy" id="1033252"/>
    <lineage>
        <taxon>Eukaryota</taxon>
        <taxon>Fungi</taxon>
        <taxon>Dikarya</taxon>
        <taxon>Basidiomycota</taxon>
        <taxon>Agaricomycotina</taxon>
        <taxon>Agaricomycetes</taxon>
        <taxon>Agaricomycetidae</taxon>
        <taxon>Agaricales</taxon>
        <taxon>Marasmiineae</taxon>
        <taxon>Mycenaceae</taxon>
        <taxon>Mycena</taxon>
    </lineage>
</organism>
<comment type="caution">
    <text evidence="2">The sequence shown here is derived from an EMBL/GenBank/DDBJ whole genome shotgun (WGS) entry which is preliminary data.</text>
</comment>
<feature type="compositionally biased region" description="Basic and acidic residues" evidence="1">
    <location>
        <begin position="578"/>
        <end position="592"/>
    </location>
</feature>
<evidence type="ECO:0000256" key="1">
    <source>
        <dbReference type="SAM" id="MobiDB-lite"/>
    </source>
</evidence>
<dbReference type="EMBL" id="JARKIB010000205">
    <property type="protein sequence ID" value="KAJ7724123.1"/>
    <property type="molecule type" value="Genomic_DNA"/>
</dbReference>
<dbReference type="AlphaFoldDB" id="A0AAD7HMZ9"/>
<feature type="region of interest" description="Disordered" evidence="1">
    <location>
        <begin position="109"/>
        <end position="184"/>
    </location>
</feature>
<keyword evidence="3" id="KW-1185">Reference proteome</keyword>